<evidence type="ECO:0000256" key="1">
    <source>
        <dbReference type="SAM" id="Coils"/>
    </source>
</evidence>
<accession>A0A8S5TGC2</accession>
<sequence>MKLQIKFTNKEAEVLSMVARKYDFMGKFNHEKLSKKYHEGNEAGSFTYSGMKSEGTTIDFETHEKLLLAAGRVYLKYADTVNGILCGIKSVVMSCKSLFKNFESDYKKELNNAFDEIKTEEKMKAEAKKAEEKIRKEIREKAEEDLFKRKFDRIRKIEKETEADDDELY</sequence>
<name>A0A8S5TGC2_9CAUD</name>
<organism evidence="2">
    <name type="scientific">Myoviridae sp. ctIty1</name>
    <dbReference type="NCBI Taxonomy" id="2827673"/>
    <lineage>
        <taxon>Viruses</taxon>
        <taxon>Duplodnaviria</taxon>
        <taxon>Heunggongvirae</taxon>
        <taxon>Uroviricota</taxon>
        <taxon>Caudoviricetes</taxon>
    </lineage>
</organism>
<dbReference type="EMBL" id="BK032823">
    <property type="protein sequence ID" value="DAF62305.1"/>
    <property type="molecule type" value="Genomic_DNA"/>
</dbReference>
<feature type="coiled-coil region" evidence="1">
    <location>
        <begin position="110"/>
        <end position="144"/>
    </location>
</feature>
<keyword evidence="1" id="KW-0175">Coiled coil</keyword>
<reference evidence="2" key="1">
    <citation type="journal article" date="2021" name="Proc. Natl. Acad. Sci. U.S.A.">
        <title>A Catalog of Tens of Thousands of Viruses from Human Metagenomes Reveals Hidden Associations with Chronic Diseases.</title>
        <authorList>
            <person name="Tisza M.J."/>
            <person name="Buck C.B."/>
        </authorList>
    </citation>
    <scope>NUCLEOTIDE SEQUENCE</scope>
    <source>
        <strain evidence="2">CtIty1</strain>
    </source>
</reference>
<protein>
    <submittedName>
        <fullName evidence="2">Uncharacterized protein</fullName>
    </submittedName>
</protein>
<evidence type="ECO:0000313" key="2">
    <source>
        <dbReference type="EMBL" id="DAF62305.1"/>
    </source>
</evidence>
<proteinExistence type="predicted"/>